<keyword evidence="1" id="KW-0732">Signal</keyword>
<dbReference type="EMBL" id="JBICBT010000786">
    <property type="protein sequence ID" value="KAL3100808.1"/>
    <property type="molecule type" value="Genomic_DNA"/>
</dbReference>
<gene>
    <name evidence="2" type="ORF">niasHT_021087</name>
</gene>
<evidence type="ECO:0000313" key="3">
    <source>
        <dbReference type="Proteomes" id="UP001620626"/>
    </source>
</evidence>
<organism evidence="2 3">
    <name type="scientific">Heterodera trifolii</name>
    <dbReference type="NCBI Taxonomy" id="157864"/>
    <lineage>
        <taxon>Eukaryota</taxon>
        <taxon>Metazoa</taxon>
        <taxon>Ecdysozoa</taxon>
        <taxon>Nematoda</taxon>
        <taxon>Chromadorea</taxon>
        <taxon>Rhabditida</taxon>
        <taxon>Tylenchina</taxon>
        <taxon>Tylenchomorpha</taxon>
        <taxon>Tylenchoidea</taxon>
        <taxon>Heteroderidae</taxon>
        <taxon>Heteroderinae</taxon>
        <taxon>Heterodera</taxon>
    </lineage>
</organism>
<dbReference type="Proteomes" id="UP001620626">
    <property type="component" value="Unassembled WGS sequence"/>
</dbReference>
<reference evidence="2 3" key="1">
    <citation type="submission" date="2024-10" db="EMBL/GenBank/DDBJ databases">
        <authorList>
            <person name="Kim D."/>
        </authorList>
    </citation>
    <scope>NUCLEOTIDE SEQUENCE [LARGE SCALE GENOMIC DNA]</scope>
    <source>
        <strain evidence="2">BH-2024</strain>
    </source>
</reference>
<feature type="chain" id="PRO_5044800889" evidence="1">
    <location>
        <begin position="26"/>
        <end position="102"/>
    </location>
</feature>
<proteinExistence type="predicted"/>
<sequence length="102" mass="11830">MLLFFPNLLFFFIFFSALFFGSVEPNNGQVAFVWGNRRETATTHALDEKIAEGYEIVSIVKNDGNYNNLYLWTLVKKKEDNKNNNQIDALGQKLDTHSHRED</sequence>
<evidence type="ECO:0000313" key="2">
    <source>
        <dbReference type="EMBL" id="KAL3100808.1"/>
    </source>
</evidence>
<protein>
    <submittedName>
        <fullName evidence="2">Uncharacterized protein</fullName>
    </submittedName>
</protein>
<keyword evidence="3" id="KW-1185">Reference proteome</keyword>
<comment type="caution">
    <text evidence="2">The sequence shown here is derived from an EMBL/GenBank/DDBJ whole genome shotgun (WGS) entry which is preliminary data.</text>
</comment>
<evidence type="ECO:0000256" key="1">
    <source>
        <dbReference type="SAM" id="SignalP"/>
    </source>
</evidence>
<feature type="signal peptide" evidence="1">
    <location>
        <begin position="1"/>
        <end position="25"/>
    </location>
</feature>
<accession>A0ABD2KDM5</accession>
<name>A0ABD2KDM5_9BILA</name>
<dbReference type="AlphaFoldDB" id="A0ABD2KDM5"/>